<dbReference type="GO" id="GO:0008795">
    <property type="term" value="F:NAD+ synthase activity"/>
    <property type="evidence" value="ECO:0007669"/>
    <property type="project" value="UniProtKB-UniRule"/>
</dbReference>
<evidence type="ECO:0000256" key="9">
    <source>
        <dbReference type="RuleBase" id="RU003811"/>
    </source>
</evidence>
<comment type="similarity">
    <text evidence="2 7 8">In the C-terminal section; belongs to the NAD synthetase family.</text>
</comment>
<dbReference type="STRING" id="1307839.L21SP5_02318"/>
<feature type="binding site" evidence="7">
    <location>
        <position position="413"/>
    </location>
    <ligand>
        <name>deamido-NAD(+)</name>
        <dbReference type="ChEBI" id="CHEBI:58437"/>
        <note>ligand shared between two neighboring subunits</note>
    </ligand>
</feature>
<evidence type="ECO:0000313" key="12">
    <source>
        <dbReference type="EMBL" id="ALO15950.1"/>
    </source>
</evidence>
<dbReference type="NCBIfam" id="TIGR00552">
    <property type="entry name" value="nadE"/>
    <property type="match status" value="1"/>
</dbReference>
<dbReference type="PROSITE" id="PS50263">
    <property type="entry name" value="CN_HYDROLASE"/>
    <property type="match status" value="1"/>
</dbReference>
<dbReference type="InterPro" id="IPR022310">
    <property type="entry name" value="NAD/GMP_synthase"/>
</dbReference>
<dbReference type="CDD" id="cd07570">
    <property type="entry name" value="GAT_Gln-NAD-synth"/>
    <property type="match status" value="1"/>
</dbReference>
<dbReference type="GO" id="GO:0003952">
    <property type="term" value="F:NAD+ synthase (glutamine-hydrolyzing) activity"/>
    <property type="evidence" value="ECO:0007669"/>
    <property type="project" value="UniProtKB-UniRule"/>
</dbReference>
<dbReference type="SUPFAM" id="SSF56317">
    <property type="entry name" value="Carbon-nitrogen hydrolase"/>
    <property type="match status" value="1"/>
</dbReference>
<evidence type="ECO:0000313" key="13">
    <source>
        <dbReference type="Proteomes" id="UP000064893"/>
    </source>
</evidence>
<dbReference type="AlphaFoldDB" id="A0A0S2I128"/>
<dbReference type="PANTHER" id="PTHR23090:SF9">
    <property type="entry name" value="GLUTAMINE-DEPENDENT NAD(+) SYNTHETASE"/>
    <property type="match status" value="1"/>
</dbReference>
<dbReference type="InterPro" id="IPR003694">
    <property type="entry name" value="NAD_synthase"/>
</dbReference>
<evidence type="ECO:0000256" key="2">
    <source>
        <dbReference type="ARBA" id="ARBA00007145"/>
    </source>
</evidence>
<dbReference type="InterPro" id="IPR014445">
    <property type="entry name" value="Gln-dep_NAD_synthase"/>
</dbReference>
<dbReference type="GO" id="GO:0009435">
    <property type="term" value="P:NAD+ biosynthetic process"/>
    <property type="evidence" value="ECO:0007669"/>
    <property type="project" value="UniProtKB-UniRule"/>
</dbReference>
<evidence type="ECO:0000256" key="4">
    <source>
        <dbReference type="ARBA" id="ARBA00022741"/>
    </source>
</evidence>
<dbReference type="HAMAP" id="MF_02090">
    <property type="entry name" value="NadE_glutamine_dep"/>
    <property type="match status" value="1"/>
</dbReference>
<dbReference type="NCBIfam" id="NF010588">
    <property type="entry name" value="PRK13981.1"/>
    <property type="match status" value="1"/>
</dbReference>
<keyword evidence="13" id="KW-1185">Reference proteome</keyword>
<evidence type="ECO:0000259" key="11">
    <source>
        <dbReference type="PROSITE" id="PS50263"/>
    </source>
</evidence>
<feature type="binding site" evidence="7">
    <location>
        <position position="523"/>
    </location>
    <ligand>
        <name>deamido-NAD(+)</name>
        <dbReference type="ChEBI" id="CHEBI:58437"/>
        <note>ligand shared between two neighboring subunits</note>
    </ligand>
</feature>
<dbReference type="InterPro" id="IPR003010">
    <property type="entry name" value="C-N_Hydrolase"/>
</dbReference>
<keyword evidence="3 7" id="KW-0436">Ligase</keyword>
<accession>A0A0S2I128</accession>
<evidence type="ECO:0000256" key="6">
    <source>
        <dbReference type="ARBA" id="ARBA00023027"/>
    </source>
</evidence>
<feature type="binding site" evidence="7">
    <location>
        <position position="408"/>
    </location>
    <ligand>
        <name>ATP</name>
        <dbReference type="ChEBI" id="CHEBI:30616"/>
    </ligand>
</feature>
<dbReference type="EC" id="6.3.5.1" evidence="7 8"/>
<sequence length="550" mass="61492">MKIAIAQNNYHVGNIEANTNKINEQIIKAKAQKADMIIFSELAICGYPPLDLLEQKSFIEKSQKAINNILMHVEDIVVIVGAPSINDDPQGKKLYNSAYVLEHGQIKKIVHKTLLPTYDIFDEYRYFEPNEVPEVVEINGHTIAITICEDLWDEQPVDQPFAQSRLYKKAPMKKLAGNSPDLVVNIAASPFSYNQEQKRKGILKRNAHDYQIPLIYVNQVGANTDIIFDGASKVLNTNGEIIKQLKRFEEDFDIVTLEKIEKQGANIQNPSETRIQQIHNAVVLGIRDYFKKSGFEKALLGLSGGIDSAVVAALACEALGSKNVHGLLMPSEFSSDHSVSDAETLALNLGMPHHTLAIKEIYNIVNSTLSPAFPNNNFDVTEENIQARIRGLLLMAYSNKHGNMLLNTSNKSEAAVGYSTLYGDTNGGLSPIGDVYKSDVYAIARYINRDETVIPAGSIEKPPSAELRPDQQDSDSLPDYDILDRMLFEFIERKQSVDDLIGMGFNKQDVLKVTHLVNINEYKRYQFPPILRVSSKAFGMGRRYPIVAKY</sequence>
<feature type="active site" description="For glutaminase activity" evidence="7">
    <location>
        <position position="112"/>
    </location>
</feature>
<dbReference type="RefSeq" id="WP_057953366.1">
    <property type="nucleotide sequence ID" value="NZ_CP013118.1"/>
</dbReference>
<feature type="region of interest" description="Disordered" evidence="10">
    <location>
        <begin position="457"/>
        <end position="476"/>
    </location>
</feature>
<dbReference type="FunFam" id="3.40.50.620:FF:000106">
    <property type="entry name" value="Glutamine-dependent NAD(+) synthetase"/>
    <property type="match status" value="1"/>
</dbReference>
<comment type="catalytic activity">
    <reaction evidence="7 8">
        <text>deamido-NAD(+) + L-glutamine + ATP + H2O = L-glutamate + AMP + diphosphate + NAD(+) + H(+)</text>
        <dbReference type="Rhea" id="RHEA:24384"/>
        <dbReference type="ChEBI" id="CHEBI:15377"/>
        <dbReference type="ChEBI" id="CHEBI:15378"/>
        <dbReference type="ChEBI" id="CHEBI:29985"/>
        <dbReference type="ChEBI" id="CHEBI:30616"/>
        <dbReference type="ChEBI" id="CHEBI:33019"/>
        <dbReference type="ChEBI" id="CHEBI:57540"/>
        <dbReference type="ChEBI" id="CHEBI:58359"/>
        <dbReference type="ChEBI" id="CHEBI:58437"/>
        <dbReference type="ChEBI" id="CHEBI:456215"/>
        <dbReference type="EC" id="6.3.5.1"/>
    </reaction>
</comment>
<dbReference type="UniPathway" id="UPA00253">
    <property type="reaction ID" value="UER00334"/>
</dbReference>
<dbReference type="CDD" id="cd00553">
    <property type="entry name" value="NAD_synthase"/>
    <property type="match status" value="1"/>
</dbReference>
<proteinExistence type="inferred from homology"/>
<dbReference type="OrthoDB" id="9803818at2"/>
<dbReference type="PIRSF" id="PIRSF006630">
    <property type="entry name" value="NADS_GAT"/>
    <property type="match status" value="1"/>
</dbReference>
<feature type="binding site" evidence="7">
    <location>
        <position position="118"/>
    </location>
    <ligand>
        <name>L-glutamine</name>
        <dbReference type="ChEBI" id="CHEBI:58359"/>
    </ligand>
</feature>
<dbReference type="Gene3D" id="3.40.50.620">
    <property type="entry name" value="HUPs"/>
    <property type="match status" value="1"/>
</dbReference>
<evidence type="ECO:0000256" key="8">
    <source>
        <dbReference type="PIRNR" id="PIRNR006630"/>
    </source>
</evidence>
<evidence type="ECO:0000256" key="10">
    <source>
        <dbReference type="SAM" id="MobiDB-lite"/>
    </source>
</evidence>
<keyword evidence="6 7" id="KW-0520">NAD</keyword>
<evidence type="ECO:0000256" key="1">
    <source>
        <dbReference type="ARBA" id="ARBA00005188"/>
    </source>
</evidence>
<organism evidence="12 13">
    <name type="scientific">Salinivirga cyanobacteriivorans</name>
    <dbReference type="NCBI Taxonomy" id="1307839"/>
    <lineage>
        <taxon>Bacteria</taxon>
        <taxon>Pseudomonadati</taxon>
        <taxon>Bacteroidota</taxon>
        <taxon>Bacteroidia</taxon>
        <taxon>Bacteroidales</taxon>
        <taxon>Salinivirgaceae</taxon>
        <taxon>Salinivirga</taxon>
    </lineage>
</organism>
<gene>
    <name evidence="7 12" type="primary">nadE</name>
    <name evidence="12" type="ORF">L21SP5_02318</name>
</gene>
<feature type="active site" description="Proton acceptor; for glutaminase activity" evidence="7">
    <location>
        <position position="41"/>
    </location>
</feature>
<dbReference type="PATRIC" id="fig|1307839.3.peg.2438"/>
<feature type="binding site" evidence="7">
    <location>
        <position position="189"/>
    </location>
    <ligand>
        <name>L-glutamine</name>
        <dbReference type="ChEBI" id="CHEBI:58359"/>
    </ligand>
</feature>
<comment type="function">
    <text evidence="7">Catalyzes the ATP-dependent amidation of deamido-NAD to form NAD. Uses L-glutamine as a nitrogen source.</text>
</comment>
<reference evidence="12 13" key="1">
    <citation type="submission" date="2015-11" db="EMBL/GenBank/DDBJ databases">
        <title>Description and complete genome sequence of a novel strain predominating in hypersaline microbial mats and representing a new family of the Bacteriodetes phylum.</title>
        <authorList>
            <person name="Spring S."/>
            <person name="Bunk B."/>
            <person name="Sproer C."/>
            <person name="Klenk H.-P."/>
        </authorList>
    </citation>
    <scope>NUCLEOTIDE SEQUENCE [LARGE SCALE GENOMIC DNA]</scope>
    <source>
        <strain evidence="12 13">L21-Spi-D4</strain>
    </source>
</reference>
<evidence type="ECO:0000256" key="3">
    <source>
        <dbReference type="ARBA" id="ARBA00022598"/>
    </source>
</evidence>
<dbReference type="Pfam" id="PF00795">
    <property type="entry name" value="CN_hydrolase"/>
    <property type="match status" value="1"/>
</dbReference>
<name>A0A0S2I128_9BACT</name>
<keyword evidence="4 7" id="KW-0547">Nucleotide-binding</keyword>
<dbReference type="InterPro" id="IPR014729">
    <property type="entry name" value="Rossmann-like_a/b/a_fold"/>
</dbReference>
<feature type="binding site" evidence="7">
    <location>
        <begin position="301"/>
        <end position="308"/>
    </location>
    <ligand>
        <name>ATP</name>
        <dbReference type="ChEBI" id="CHEBI:30616"/>
    </ligand>
</feature>
<feature type="active site" description="Nucleophile; for glutaminase activity" evidence="7">
    <location>
        <position position="148"/>
    </location>
</feature>
<comment type="pathway">
    <text evidence="1 7 8">Cofactor biosynthesis; NAD(+) biosynthesis; NAD(+) from deamido-NAD(+) (L-Gln route): step 1/1.</text>
</comment>
<comment type="caution">
    <text evidence="7">Lacks conserved residue(s) required for the propagation of feature annotation.</text>
</comment>
<feature type="domain" description="CN hydrolase" evidence="11">
    <location>
        <begin position="1"/>
        <end position="262"/>
    </location>
</feature>
<dbReference type="InterPro" id="IPR036526">
    <property type="entry name" value="C-N_Hydrolase_sf"/>
</dbReference>
<protein>
    <recommendedName>
        <fullName evidence="7 8">Glutamine-dependent NAD(+) synthetase</fullName>
        <ecNumber evidence="7 8">6.3.5.1</ecNumber>
    </recommendedName>
    <alternativeName>
        <fullName evidence="7 8">NAD(+) synthase [glutamine-hydrolyzing]</fullName>
    </alternativeName>
</protein>
<feature type="binding site" evidence="7">
    <location>
        <position position="384"/>
    </location>
    <ligand>
        <name>deamido-NAD(+)</name>
        <dbReference type="ChEBI" id="CHEBI:58437"/>
        <note>ligand shared between two neighboring subunits</note>
    </ligand>
</feature>
<keyword evidence="5 7" id="KW-0067">ATP-binding</keyword>
<dbReference type="GO" id="GO:0004359">
    <property type="term" value="F:glutaminase activity"/>
    <property type="evidence" value="ECO:0007669"/>
    <property type="project" value="InterPro"/>
</dbReference>
<dbReference type="KEGG" id="blq:L21SP5_02318"/>
<dbReference type="SUPFAM" id="SSF52402">
    <property type="entry name" value="Adenine nucleotide alpha hydrolases-like"/>
    <property type="match status" value="1"/>
</dbReference>
<dbReference type="PANTHER" id="PTHR23090">
    <property type="entry name" value="NH 3 /GLUTAMINE-DEPENDENT NAD + SYNTHETASE"/>
    <property type="match status" value="1"/>
</dbReference>
<comment type="similarity">
    <text evidence="9">Belongs to the NAD synthetase family.</text>
</comment>
<dbReference type="Proteomes" id="UP000064893">
    <property type="component" value="Chromosome"/>
</dbReference>
<dbReference type="GO" id="GO:0005737">
    <property type="term" value="C:cytoplasm"/>
    <property type="evidence" value="ECO:0007669"/>
    <property type="project" value="InterPro"/>
</dbReference>
<dbReference type="GO" id="GO:0005524">
    <property type="term" value="F:ATP binding"/>
    <property type="evidence" value="ECO:0007669"/>
    <property type="project" value="UniProtKB-UniRule"/>
</dbReference>
<dbReference type="Gene3D" id="3.60.110.10">
    <property type="entry name" value="Carbon-nitrogen hydrolase"/>
    <property type="match status" value="1"/>
</dbReference>
<dbReference type="Pfam" id="PF02540">
    <property type="entry name" value="NAD_synthase"/>
    <property type="match status" value="1"/>
</dbReference>
<evidence type="ECO:0000256" key="5">
    <source>
        <dbReference type="ARBA" id="ARBA00022840"/>
    </source>
</evidence>
<dbReference type="EMBL" id="CP013118">
    <property type="protein sequence ID" value="ALO15950.1"/>
    <property type="molecule type" value="Genomic_DNA"/>
</dbReference>
<evidence type="ECO:0000256" key="7">
    <source>
        <dbReference type="HAMAP-Rule" id="MF_02090"/>
    </source>
</evidence>